<name>Q9KDQ6_HALH5</name>
<dbReference type="KEGG" id="bha:BH1155"/>
<sequence length="32" mass="3704">MKRDHGMMDVRQFHEKRSLLLNMNLDGISGCA</sequence>
<evidence type="ECO:0000313" key="1">
    <source>
        <dbReference type="EMBL" id="BAB04874.1"/>
    </source>
</evidence>
<evidence type="ECO:0000313" key="2">
    <source>
        <dbReference type="Proteomes" id="UP000001258"/>
    </source>
</evidence>
<dbReference type="HOGENOM" id="CLU_3388023_0_0_9"/>
<gene>
    <name evidence="1" type="ordered locus">BH1155</name>
</gene>
<keyword evidence="2" id="KW-1185">Reference proteome</keyword>
<dbReference type="AlphaFoldDB" id="Q9KDQ6"/>
<organism evidence="1 2">
    <name type="scientific">Halalkalibacterium halodurans (strain ATCC BAA-125 / DSM 18197 / FERM 7344 / JCM 9153 / C-125)</name>
    <name type="common">Bacillus halodurans</name>
    <dbReference type="NCBI Taxonomy" id="272558"/>
    <lineage>
        <taxon>Bacteria</taxon>
        <taxon>Bacillati</taxon>
        <taxon>Bacillota</taxon>
        <taxon>Bacilli</taxon>
        <taxon>Bacillales</taxon>
        <taxon>Bacillaceae</taxon>
        <taxon>Halalkalibacterium (ex Joshi et al. 2022)</taxon>
    </lineage>
</organism>
<protein>
    <submittedName>
        <fullName evidence="1">BH1155 protein</fullName>
    </submittedName>
</protein>
<dbReference type="STRING" id="272558.gene:10727049"/>
<dbReference type="Proteomes" id="UP000001258">
    <property type="component" value="Chromosome"/>
</dbReference>
<dbReference type="PIR" id="C83794">
    <property type="entry name" value="C83794"/>
</dbReference>
<dbReference type="EMBL" id="BA000004">
    <property type="protein sequence ID" value="BAB04874.1"/>
    <property type="molecule type" value="Genomic_DNA"/>
</dbReference>
<proteinExistence type="predicted"/>
<reference evidence="1 2" key="1">
    <citation type="journal article" date="2000" name="Nucleic Acids Res.">
        <title>Complete genome sequence of the alkaliphilic bacterium Bacillus halodurans and genomic sequence comparison with Bacillus subtilis.</title>
        <authorList>
            <person name="Takami H."/>
            <person name="Nakasone K."/>
            <person name="Takaki Y."/>
            <person name="Maeno G."/>
            <person name="Sasaki R."/>
            <person name="Masui N."/>
            <person name="Fuji F."/>
            <person name="Hirama C."/>
            <person name="Nakamura Y."/>
            <person name="Ogasawara N."/>
            <person name="Kuhara S."/>
            <person name="Horikoshi K."/>
        </authorList>
    </citation>
    <scope>NUCLEOTIDE SEQUENCE [LARGE SCALE GENOMIC DNA]</scope>
    <source>
        <strain evidence="2">ATCC BAA-125 / DSM 18197 / FERM 7344 / JCM 9153 / C-125</strain>
    </source>
</reference>
<accession>Q9KDQ6</accession>